<feature type="compositionally biased region" description="Polar residues" evidence="2">
    <location>
        <begin position="31"/>
        <end position="53"/>
    </location>
</feature>
<feature type="region of interest" description="Disordered" evidence="2">
    <location>
        <begin position="191"/>
        <end position="233"/>
    </location>
</feature>
<feature type="compositionally biased region" description="Basic and acidic residues" evidence="2">
    <location>
        <begin position="1218"/>
        <end position="1228"/>
    </location>
</feature>
<evidence type="ECO:0000256" key="1">
    <source>
        <dbReference type="ARBA" id="ARBA00022468"/>
    </source>
</evidence>
<sequence length="1245" mass="138347">MDGSSQHAQDRSLPDWPHTAAGDTLPRNTDGIASSSTPTNSKHGVDMQNSPRTVTPEPAENGQATTADTIISQMALGFGATSPQTTSPSSILGGEHRRQGVVFRDAFGESFDSSSSSPQQKPSLRQRTHTMDGALTPRQHSATSSFDNRHRVGSFSSSNSQPFGDLDVRSPPSVLESLGFPSVVPARPPDLKITVAPSKDKKSTNKRLIKRAASRPTSPLISPPPSVDALPSPIPTDDANKILLLMNNLCGRMRGEVEYQTEPDGPWYIGICWIDEDRGGLLFDTGQITQFHIPLVSDLRGCRVLPVDHPEDGTKCLELTHPKTGLELFLRPLIAEEHDLWLASLLCWQQLRPHSVRPGDGRSGNSPGTGRSETRRRGPTIATSAPAKDASIIKVGKVMLWDKGVATSPRAIVKRPSTRDLRSGSTSWRRVSCILQDNGEFKLMTENDVTILSVLDLTQLSRCAVQRLDRSVLDEEYCIAIFPIYSSTSTQLSIFRPVYLAVDSRVLFEVWFVLLRAFAVPDFYGLEASTDQLVAVRGLSSDFEGQLFRVEKTIQLRITEAKIRKAIPRPEHHDRHGKERDPLVGNYVAEVILDGEVRARTTTQVDTKNPFWREFAQFTDLPAALPYLSVLLKRVDGNMESLSHQLQASLGLPKVGNLTEVLCGSVDIPLEKLEKAKDHEEWLQIRNAKREAVGSMLLRVTHDELVVLPLQDYQPLAELLHRFSTGLTTQIASELPSSLRKLAETFLNIFQVSGTSNDWLSALVEEEIDGIGSQQSIRRVRFSRRLKSNESSSSANDRELMRDMGKSLAGEANLLFRGNSLLTQALEFHMRRVGKEYLEEILSDKIFEINELNPDCEVDPSRIYRNDDMKDHWNQLMQLTSEVWGCIAVTATKLPPELRQMLKYVRAVAEDRYGDFLRTVNYTSVSGFFFLRFVCPAILNPKLFGLLRDNPRPRAQRTLTLIAKGLQALANLASFGKKEGWMEPMNKFLTAHRQSFKDFIDQLCSISGERNVLYIPASYSTPTTILSRLGPLSREGSPSLPYLVDQARNYAALVKLWLDSSQTKNNNNFAYEGELAEFNNICIALQSRSDECLARIESLRNEELTSLATADELAEELDKSSLVDSVNLSYGSPAWLENDPYKAPGSSGSDEGGERHGERFTFRDMRFGREGNIRRHGSDDSDTHCPQGTVRAKGGHGKNGRNFLSGLIGKKGNSSTSVRDKSRDKEGKGVLGLPDSWQSDSSSRH</sequence>
<dbReference type="Pfam" id="PF00616">
    <property type="entry name" value="RasGAP"/>
    <property type="match status" value="1"/>
</dbReference>
<protein>
    <recommendedName>
        <fullName evidence="3">Ras-GAP domain-containing protein</fullName>
    </recommendedName>
</protein>
<dbReference type="InterPro" id="IPR001936">
    <property type="entry name" value="RasGAP_dom"/>
</dbReference>
<feature type="domain" description="Ras-GAP" evidence="3">
    <location>
        <begin position="738"/>
        <end position="971"/>
    </location>
</feature>
<dbReference type="CDD" id="cd05137">
    <property type="entry name" value="RasGAP_CLA2_BUD2"/>
    <property type="match status" value="1"/>
</dbReference>
<evidence type="ECO:0000313" key="4">
    <source>
        <dbReference type="EMBL" id="RYO81909.1"/>
    </source>
</evidence>
<dbReference type="SUPFAM" id="SSF49562">
    <property type="entry name" value="C2 domain (Calcium/lipid-binding domain, CaLB)"/>
    <property type="match status" value="1"/>
</dbReference>
<feature type="region of interest" description="Disordered" evidence="2">
    <location>
        <begin position="1137"/>
        <end position="1245"/>
    </location>
</feature>
<dbReference type="PANTHER" id="PTHR10194:SF60">
    <property type="entry name" value="RAS GTPASE-ACTIVATING PROTEIN RASKOL"/>
    <property type="match status" value="1"/>
</dbReference>
<dbReference type="Gene3D" id="1.10.506.10">
    <property type="entry name" value="GTPase Activation - p120gap, domain 1"/>
    <property type="match status" value="1"/>
</dbReference>
<dbReference type="PROSITE" id="PS00509">
    <property type="entry name" value="RAS_GTPASE_ACTIV_1"/>
    <property type="match status" value="1"/>
</dbReference>
<dbReference type="EMBL" id="QJNS01000236">
    <property type="protein sequence ID" value="RYO81909.1"/>
    <property type="molecule type" value="Genomic_DNA"/>
</dbReference>
<dbReference type="SMART" id="SM00323">
    <property type="entry name" value="RasGAP"/>
    <property type="match status" value="1"/>
</dbReference>
<feature type="compositionally biased region" description="Basic residues" evidence="2">
    <location>
        <begin position="204"/>
        <end position="213"/>
    </location>
</feature>
<evidence type="ECO:0000259" key="3">
    <source>
        <dbReference type="PROSITE" id="PS50018"/>
    </source>
</evidence>
<proteinExistence type="predicted"/>
<feature type="compositionally biased region" description="Polar residues" evidence="2">
    <location>
        <begin position="1236"/>
        <end position="1245"/>
    </location>
</feature>
<feature type="region of interest" description="Disordered" evidence="2">
    <location>
        <begin position="1"/>
        <end position="170"/>
    </location>
</feature>
<feature type="region of interest" description="Disordered" evidence="2">
    <location>
        <begin position="356"/>
        <end position="386"/>
    </location>
</feature>
<evidence type="ECO:0000256" key="2">
    <source>
        <dbReference type="SAM" id="MobiDB-lite"/>
    </source>
</evidence>
<reference evidence="4 5" key="1">
    <citation type="submission" date="2018-06" db="EMBL/GenBank/DDBJ databases">
        <title>Complete Genomes of Monosporascus.</title>
        <authorList>
            <person name="Robinson A.J."/>
            <person name="Natvig D.O."/>
        </authorList>
    </citation>
    <scope>NUCLEOTIDE SEQUENCE [LARGE SCALE GENOMIC DNA]</scope>
    <source>
        <strain evidence="4 5">CBS 609.92</strain>
    </source>
</reference>
<feature type="compositionally biased region" description="Basic and acidic residues" evidence="2">
    <location>
        <begin position="1152"/>
        <end position="1183"/>
    </location>
</feature>
<feature type="compositionally biased region" description="Polar residues" evidence="2">
    <location>
        <begin position="62"/>
        <end position="72"/>
    </location>
</feature>
<gene>
    <name evidence="4" type="ORF">DL762_006891</name>
</gene>
<keyword evidence="1" id="KW-0343">GTPase activation</keyword>
<dbReference type="InterPro" id="IPR008936">
    <property type="entry name" value="Rho_GTPase_activation_prot"/>
</dbReference>
<dbReference type="Proteomes" id="UP000294003">
    <property type="component" value="Unassembled WGS sequence"/>
</dbReference>
<dbReference type="InterPro" id="IPR035892">
    <property type="entry name" value="C2_domain_sf"/>
</dbReference>
<dbReference type="PROSITE" id="PS50018">
    <property type="entry name" value="RAS_GTPASE_ACTIV_2"/>
    <property type="match status" value="1"/>
</dbReference>
<organism evidence="4 5">
    <name type="scientific">Monosporascus cannonballus</name>
    <dbReference type="NCBI Taxonomy" id="155416"/>
    <lineage>
        <taxon>Eukaryota</taxon>
        <taxon>Fungi</taxon>
        <taxon>Dikarya</taxon>
        <taxon>Ascomycota</taxon>
        <taxon>Pezizomycotina</taxon>
        <taxon>Sordariomycetes</taxon>
        <taxon>Xylariomycetidae</taxon>
        <taxon>Xylariales</taxon>
        <taxon>Xylariales incertae sedis</taxon>
        <taxon>Monosporascus</taxon>
    </lineage>
</organism>
<dbReference type="InterPro" id="IPR039360">
    <property type="entry name" value="Ras_GTPase"/>
</dbReference>
<dbReference type="CDD" id="cd00030">
    <property type="entry name" value="C2"/>
    <property type="match status" value="1"/>
</dbReference>
<dbReference type="InterPro" id="IPR023152">
    <property type="entry name" value="RasGAP_CS"/>
</dbReference>
<dbReference type="Gene3D" id="2.60.40.150">
    <property type="entry name" value="C2 domain"/>
    <property type="match status" value="1"/>
</dbReference>
<feature type="compositionally biased region" description="Polar residues" evidence="2">
    <location>
        <begin position="81"/>
        <end position="90"/>
    </location>
</feature>
<comment type="caution">
    <text evidence="4">The sequence shown here is derived from an EMBL/GenBank/DDBJ whole genome shotgun (WGS) entry which is preliminary data.</text>
</comment>
<accession>A0ABY0H1P7</accession>
<evidence type="ECO:0000313" key="5">
    <source>
        <dbReference type="Proteomes" id="UP000294003"/>
    </source>
</evidence>
<dbReference type="SUPFAM" id="SSF48350">
    <property type="entry name" value="GTPase activation domain, GAP"/>
    <property type="match status" value="1"/>
</dbReference>
<keyword evidence="5" id="KW-1185">Reference proteome</keyword>
<dbReference type="PANTHER" id="PTHR10194">
    <property type="entry name" value="RAS GTPASE-ACTIVATING PROTEINS"/>
    <property type="match status" value="1"/>
</dbReference>
<name>A0ABY0H1P7_9PEZI</name>
<feature type="compositionally biased region" description="Low complexity" evidence="2">
    <location>
        <begin position="113"/>
        <end position="123"/>
    </location>
</feature>